<sequence length="145" mass="15745">MRITRLAVGLLAMLAAFVMVTGSAHAAMPKPVEFVPADVSTMAWECASGNFCAWTGLDGKGSRCSWSDADPDWLSGTVRCSWAGSQKVQSYLNNGTSSRFTGVEIYLNPNYVTKFHCVLQGGQGWNVTEGGVFLRSHRWISAPCF</sequence>
<evidence type="ECO:0008006" key="4">
    <source>
        <dbReference type="Google" id="ProtNLM"/>
    </source>
</evidence>
<evidence type="ECO:0000256" key="1">
    <source>
        <dbReference type="SAM" id="SignalP"/>
    </source>
</evidence>
<organism evidence="2 3">
    <name type="scientific">Kibdelosporangium banguiense</name>
    <dbReference type="NCBI Taxonomy" id="1365924"/>
    <lineage>
        <taxon>Bacteria</taxon>
        <taxon>Bacillati</taxon>
        <taxon>Actinomycetota</taxon>
        <taxon>Actinomycetes</taxon>
        <taxon>Pseudonocardiales</taxon>
        <taxon>Pseudonocardiaceae</taxon>
        <taxon>Kibdelosporangium</taxon>
    </lineage>
</organism>
<accession>A0ABS4TLF1</accession>
<reference evidence="2 3" key="1">
    <citation type="submission" date="2021-03" db="EMBL/GenBank/DDBJ databases">
        <title>Sequencing the genomes of 1000 actinobacteria strains.</title>
        <authorList>
            <person name="Klenk H.-P."/>
        </authorList>
    </citation>
    <scope>NUCLEOTIDE SEQUENCE [LARGE SCALE GENOMIC DNA]</scope>
    <source>
        <strain evidence="2 3">DSM 46670</strain>
    </source>
</reference>
<name>A0ABS4TLF1_9PSEU</name>
<dbReference type="Proteomes" id="UP001519332">
    <property type="component" value="Unassembled WGS sequence"/>
</dbReference>
<gene>
    <name evidence="2" type="ORF">JOF56_005086</name>
</gene>
<comment type="caution">
    <text evidence="2">The sequence shown here is derived from an EMBL/GenBank/DDBJ whole genome shotgun (WGS) entry which is preliminary data.</text>
</comment>
<dbReference type="EMBL" id="JAGINW010000001">
    <property type="protein sequence ID" value="MBP2324701.1"/>
    <property type="molecule type" value="Genomic_DNA"/>
</dbReference>
<proteinExistence type="predicted"/>
<evidence type="ECO:0000313" key="3">
    <source>
        <dbReference type="Proteomes" id="UP001519332"/>
    </source>
</evidence>
<dbReference type="Pfam" id="PF03995">
    <property type="entry name" value="Inhibitor_I36"/>
    <property type="match status" value="1"/>
</dbReference>
<feature type="chain" id="PRO_5047329993" description="Peptidase inhibitor family I36" evidence="1">
    <location>
        <begin position="27"/>
        <end position="145"/>
    </location>
</feature>
<dbReference type="RefSeq" id="WP_209641994.1">
    <property type="nucleotide sequence ID" value="NZ_JAGINW010000001.1"/>
</dbReference>
<feature type="signal peptide" evidence="1">
    <location>
        <begin position="1"/>
        <end position="26"/>
    </location>
</feature>
<evidence type="ECO:0000313" key="2">
    <source>
        <dbReference type="EMBL" id="MBP2324701.1"/>
    </source>
</evidence>
<keyword evidence="3" id="KW-1185">Reference proteome</keyword>
<keyword evidence="1" id="KW-0732">Signal</keyword>
<protein>
    <recommendedName>
        <fullName evidence="4">Peptidase inhibitor family I36</fullName>
    </recommendedName>
</protein>